<dbReference type="InterPro" id="IPR000904">
    <property type="entry name" value="Sec7_dom"/>
</dbReference>
<feature type="compositionally biased region" description="Basic and acidic residues" evidence="1">
    <location>
        <begin position="1013"/>
        <end position="1025"/>
    </location>
</feature>
<dbReference type="PROSITE" id="PS50190">
    <property type="entry name" value="SEC7"/>
    <property type="match status" value="1"/>
</dbReference>
<feature type="domain" description="SEC7" evidence="3">
    <location>
        <begin position="604"/>
        <end position="817"/>
    </location>
</feature>
<dbReference type="STRING" id="905079.L1JDG0"/>
<dbReference type="CDD" id="cd00171">
    <property type="entry name" value="Sec7"/>
    <property type="match status" value="1"/>
</dbReference>
<dbReference type="PaxDb" id="55529-EKX46312"/>
<dbReference type="GO" id="GO:0032012">
    <property type="term" value="P:regulation of ARF protein signal transduction"/>
    <property type="evidence" value="ECO:0007669"/>
    <property type="project" value="InterPro"/>
</dbReference>
<dbReference type="PANTHER" id="PTHR10663">
    <property type="entry name" value="GUANYL-NUCLEOTIDE EXCHANGE FACTOR"/>
    <property type="match status" value="1"/>
</dbReference>
<dbReference type="Gene3D" id="1.10.220.20">
    <property type="match status" value="1"/>
</dbReference>
<dbReference type="GO" id="GO:0005085">
    <property type="term" value="F:guanyl-nucleotide exchange factor activity"/>
    <property type="evidence" value="ECO:0007669"/>
    <property type="project" value="InterPro"/>
</dbReference>
<reference evidence="4 6" key="1">
    <citation type="journal article" date="2012" name="Nature">
        <title>Algal genomes reveal evolutionary mosaicism and the fate of nucleomorphs.</title>
        <authorList>
            <consortium name="DOE Joint Genome Institute"/>
            <person name="Curtis B.A."/>
            <person name="Tanifuji G."/>
            <person name="Burki F."/>
            <person name="Gruber A."/>
            <person name="Irimia M."/>
            <person name="Maruyama S."/>
            <person name="Arias M.C."/>
            <person name="Ball S.G."/>
            <person name="Gile G.H."/>
            <person name="Hirakawa Y."/>
            <person name="Hopkins J.F."/>
            <person name="Kuo A."/>
            <person name="Rensing S.A."/>
            <person name="Schmutz J."/>
            <person name="Symeonidi A."/>
            <person name="Elias M."/>
            <person name="Eveleigh R.J."/>
            <person name="Herman E.K."/>
            <person name="Klute M.J."/>
            <person name="Nakayama T."/>
            <person name="Obornik M."/>
            <person name="Reyes-Prieto A."/>
            <person name="Armbrust E.V."/>
            <person name="Aves S.J."/>
            <person name="Beiko R.G."/>
            <person name="Coutinho P."/>
            <person name="Dacks J.B."/>
            <person name="Durnford D.G."/>
            <person name="Fast N.M."/>
            <person name="Green B.R."/>
            <person name="Grisdale C.J."/>
            <person name="Hempel F."/>
            <person name="Henrissat B."/>
            <person name="Hoppner M.P."/>
            <person name="Ishida K."/>
            <person name="Kim E."/>
            <person name="Koreny L."/>
            <person name="Kroth P.G."/>
            <person name="Liu Y."/>
            <person name="Malik S.B."/>
            <person name="Maier U.G."/>
            <person name="McRose D."/>
            <person name="Mock T."/>
            <person name="Neilson J.A."/>
            <person name="Onodera N.T."/>
            <person name="Poole A.M."/>
            <person name="Pritham E.J."/>
            <person name="Richards T.A."/>
            <person name="Rocap G."/>
            <person name="Roy S.W."/>
            <person name="Sarai C."/>
            <person name="Schaack S."/>
            <person name="Shirato S."/>
            <person name="Slamovits C.H."/>
            <person name="Spencer D.F."/>
            <person name="Suzuki S."/>
            <person name="Worden A.Z."/>
            <person name="Zauner S."/>
            <person name="Barry K."/>
            <person name="Bell C."/>
            <person name="Bharti A.K."/>
            <person name="Crow J.A."/>
            <person name="Grimwood J."/>
            <person name="Kramer R."/>
            <person name="Lindquist E."/>
            <person name="Lucas S."/>
            <person name="Salamov A."/>
            <person name="McFadden G.I."/>
            <person name="Lane C.E."/>
            <person name="Keeling P.J."/>
            <person name="Gray M.W."/>
            <person name="Grigoriev I.V."/>
            <person name="Archibald J.M."/>
        </authorList>
    </citation>
    <scope>NUCLEOTIDE SEQUENCE</scope>
    <source>
        <strain evidence="4 6">CCMP2712</strain>
    </source>
</reference>
<sequence>MEKGSSSRGSDAEAVRPIWCSNPLWDVDRLLDKKKRRKAVQVGRGEILLVAREYEENSCSSDGNTIRVQESLITSLGWLRREDALRILSGLGYLRDPTKALHRSMQDEAGKAADAQRSVAQEIDGQEEDGSDPILTGFKWFLVRKEALAVVTIMRQSSKFNASMRVKGEHELLKGFIEIRSRISPWRVSKISKILSPFIDVIMSPDTTGAMTSAALSACEKFIVNGIIMAGGQMEQVIEGVLACQFEQSDLSGDEVVISQMFHVLVCAMESDLSEKCSSDLILETLQTILRVSMELRFSEMLRRQAENAFSRMVHALFSRLPRFLDSLPITCRRFKQHILRTSLLASPSPSIKMSEEREFSSLPSVVSWLLTPSRAKSAPIPQPDFNRGGQASELCVEESSTSEVSPSIDKQEEFLAKVIAIVAELIEPSESRSDTLRCLALSLLNFGLARTALDPTVEPHILAEVMTVVHSMFVHLRDGLRQQLEVMISKLILAILEDRMTSDACKEVVLEAIGDLCLHGSFLSDIYVNYDCSLHNRNLFDNLTKSLCKQAFPSSGLLLSSHLIAFRAIVSGLQGISSRISRRLLQQSPDRHVSAAAGILSQKLSKQKQIKRRYLMATEHFNRDVKKGLAMLTKSGLLRSKDEGGAKDLAIFFKAGPALGLDKRIIGDYIGEREEFNQEVLREFTKLFQFHGDTVEQALRVYLESFLLPGESQKIDRITEAFAQNYFEQQKTGSEEGGRDGGQDGGIFHSWDAVHILTFSIIMLNTDLHSPQIKKRMTLEEFIRNNRGINEDKSRGLREDLPRELLENIFSSIASNEIRLDSKHAQEASSSSPSSSSAASAAASNVAAVERALQLAERRGGGEGYSRVGDLGLHDEEMILSVWGPVVSATCVVMESASDPNAIDCVFEGVEVLANVTGHLKIVEALDYLVVVLSQQTSLSAPLLSSPSSSSLLLLGSSEKAQRSLLNLMRIIAEHGDHLRTSWSKAAECLVTILSCDLVRVEFASNVRRRRNGEERRESKESRSSDGFSVSFAPHASPKPSDSSVRYYNAARETMKGIKLESVIGKLVTLETCSLLPLVNALIPIVTKNAAEVEEEEDKHSVDKSGRRSTRELQKRQVTALKLLLFLVNNNQHRISSLWPWIFHGLSPSIENVSTPKELVDMMVVGLLQIGNNAISTKPQVIGDVVGILWLMNNLTEELFSSLADESMPHLFTIVQRNLSAVRAGKLCDAVVSVLERMCRYPSTSTLALEALAMIVLDESMMATANFTRIVKACGVFAVFIANDDLSRKVRNMSRSIGFLLLLLLLLRHILLFLCPFSFLSVDLIFASYLRVLSLEKRRACGFKEDLFLLPEGNSTSQSTHALWMHVVETMHKVCLESRSLRDRRDYGLLTYERIVLSSFLEEVKDQQWVRFFEQVLVKLVAEMLDEVEDKPCPNLEKNIFRAWSLSCLVLQTHYRRISDAGYFMQVWELLKVSTESYFKRNSNPITTDCAPHHLSALLETLEGDEEFHGKNLELIDELWSGKGRTEDGAKEDDDEAETERICPSIHHHHKQIKRVRSFVPDLHSLQETLHNVTGH</sequence>
<dbReference type="GO" id="GO:0016192">
    <property type="term" value="P:vesicle-mediated transport"/>
    <property type="evidence" value="ECO:0007669"/>
    <property type="project" value="UniProtKB-ARBA"/>
</dbReference>
<dbReference type="Proteomes" id="UP000011087">
    <property type="component" value="Unassembled WGS sequence"/>
</dbReference>
<organism evidence="4">
    <name type="scientific">Guillardia theta (strain CCMP2712)</name>
    <name type="common">Cryptophyte</name>
    <dbReference type="NCBI Taxonomy" id="905079"/>
    <lineage>
        <taxon>Eukaryota</taxon>
        <taxon>Cryptophyceae</taxon>
        <taxon>Pyrenomonadales</taxon>
        <taxon>Geminigeraceae</taxon>
        <taxon>Guillardia</taxon>
    </lineage>
</organism>
<dbReference type="Pfam" id="PF12783">
    <property type="entry name" value="Sec7-like_HUS"/>
    <property type="match status" value="1"/>
</dbReference>
<gene>
    <name evidence="4" type="ORF">GUITHDRAFT_138402</name>
</gene>
<feature type="region of interest" description="Disordered" evidence="1">
    <location>
        <begin position="1010"/>
        <end position="1045"/>
    </location>
</feature>
<dbReference type="OrthoDB" id="10258608at2759"/>
<dbReference type="InterPro" id="IPR023394">
    <property type="entry name" value="Sec7_C_sf"/>
</dbReference>
<dbReference type="Pfam" id="PF01369">
    <property type="entry name" value="Sec7"/>
    <property type="match status" value="1"/>
</dbReference>
<dbReference type="PANTHER" id="PTHR10663:SF388">
    <property type="entry name" value="GOLGI-SPECIFIC BREFELDIN A-RESISTANCE GUANINE NUCLEOTIDE EXCHANGE FACTOR 1"/>
    <property type="match status" value="1"/>
</dbReference>
<dbReference type="EnsemblProtists" id="EKX46312">
    <property type="protein sequence ID" value="EKX46312"/>
    <property type="gene ID" value="GUITHDRAFT_138402"/>
</dbReference>
<dbReference type="KEGG" id="gtt:GUITHDRAFT_138402"/>
<reference evidence="6" key="2">
    <citation type="submission" date="2012-11" db="EMBL/GenBank/DDBJ databases">
        <authorList>
            <person name="Kuo A."/>
            <person name="Curtis B.A."/>
            <person name="Tanifuji G."/>
            <person name="Burki F."/>
            <person name="Gruber A."/>
            <person name="Irimia M."/>
            <person name="Maruyama S."/>
            <person name="Arias M.C."/>
            <person name="Ball S.G."/>
            <person name="Gile G.H."/>
            <person name="Hirakawa Y."/>
            <person name="Hopkins J.F."/>
            <person name="Rensing S.A."/>
            <person name="Schmutz J."/>
            <person name="Symeonidi A."/>
            <person name="Elias M."/>
            <person name="Eveleigh R.J."/>
            <person name="Herman E.K."/>
            <person name="Klute M.J."/>
            <person name="Nakayama T."/>
            <person name="Obornik M."/>
            <person name="Reyes-Prieto A."/>
            <person name="Armbrust E.V."/>
            <person name="Aves S.J."/>
            <person name="Beiko R.G."/>
            <person name="Coutinho P."/>
            <person name="Dacks J.B."/>
            <person name="Durnford D.G."/>
            <person name="Fast N.M."/>
            <person name="Green B.R."/>
            <person name="Grisdale C."/>
            <person name="Hempe F."/>
            <person name="Henrissat B."/>
            <person name="Hoppner M.P."/>
            <person name="Ishida K.-I."/>
            <person name="Kim E."/>
            <person name="Koreny L."/>
            <person name="Kroth P.G."/>
            <person name="Liu Y."/>
            <person name="Malik S.-B."/>
            <person name="Maier U.G."/>
            <person name="McRose D."/>
            <person name="Mock T."/>
            <person name="Neilson J.A."/>
            <person name="Onodera N.T."/>
            <person name="Poole A.M."/>
            <person name="Pritham E.J."/>
            <person name="Richards T.A."/>
            <person name="Rocap G."/>
            <person name="Roy S.W."/>
            <person name="Sarai C."/>
            <person name="Schaack S."/>
            <person name="Shirato S."/>
            <person name="Slamovits C.H."/>
            <person name="Spencer D.F."/>
            <person name="Suzuki S."/>
            <person name="Worden A.Z."/>
            <person name="Zauner S."/>
            <person name="Barry K."/>
            <person name="Bell C."/>
            <person name="Bharti A.K."/>
            <person name="Crow J.A."/>
            <person name="Grimwood J."/>
            <person name="Kramer R."/>
            <person name="Lindquist E."/>
            <person name="Lucas S."/>
            <person name="Salamov A."/>
            <person name="McFadden G.I."/>
            <person name="Lane C.E."/>
            <person name="Keeling P.J."/>
            <person name="Gray M.W."/>
            <person name="Grigoriev I.V."/>
            <person name="Archibald J.M."/>
        </authorList>
    </citation>
    <scope>NUCLEOTIDE SEQUENCE</scope>
    <source>
        <strain evidence="6">CCMP2712</strain>
    </source>
</reference>
<reference evidence="5" key="3">
    <citation type="submission" date="2015-06" db="UniProtKB">
        <authorList>
            <consortium name="EnsemblProtists"/>
        </authorList>
    </citation>
    <scope>IDENTIFICATION</scope>
</reference>
<evidence type="ECO:0000256" key="2">
    <source>
        <dbReference type="SAM" id="Phobius"/>
    </source>
</evidence>
<keyword evidence="6" id="KW-1185">Reference proteome</keyword>
<dbReference type="RefSeq" id="XP_005833292.1">
    <property type="nucleotide sequence ID" value="XM_005833235.1"/>
</dbReference>
<evidence type="ECO:0000313" key="4">
    <source>
        <dbReference type="EMBL" id="EKX46312.1"/>
    </source>
</evidence>
<dbReference type="GO" id="GO:0012505">
    <property type="term" value="C:endomembrane system"/>
    <property type="evidence" value="ECO:0007669"/>
    <property type="project" value="UniProtKB-ARBA"/>
</dbReference>
<evidence type="ECO:0000256" key="1">
    <source>
        <dbReference type="SAM" id="MobiDB-lite"/>
    </source>
</evidence>
<evidence type="ECO:0000313" key="6">
    <source>
        <dbReference type="Proteomes" id="UP000011087"/>
    </source>
</evidence>
<evidence type="ECO:0000259" key="3">
    <source>
        <dbReference type="PROSITE" id="PS50190"/>
    </source>
</evidence>
<dbReference type="InterPro" id="IPR016024">
    <property type="entry name" value="ARM-type_fold"/>
</dbReference>
<dbReference type="EMBL" id="JH992995">
    <property type="protein sequence ID" value="EKX46312.1"/>
    <property type="molecule type" value="Genomic_DNA"/>
</dbReference>
<feature type="transmembrane region" description="Helical" evidence="2">
    <location>
        <begin position="1298"/>
        <end position="1331"/>
    </location>
</feature>
<dbReference type="SUPFAM" id="SSF48371">
    <property type="entry name" value="ARM repeat"/>
    <property type="match status" value="1"/>
</dbReference>
<dbReference type="SUPFAM" id="SSF48425">
    <property type="entry name" value="Sec7 domain"/>
    <property type="match status" value="1"/>
</dbReference>
<dbReference type="SMART" id="SM00222">
    <property type="entry name" value="Sec7"/>
    <property type="match status" value="1"/>
</dbReference>
<name>L1JDG0_GUITC</name>
<dbReference type="GO" id="GO:0005737">
    <property type="term" value="C:cytoplasm"/>
    <property type="evidence" value="ECO:0007669"/>
    <property type="project" value="UniProtKB-ARBA"/>
</dbReference>
<dbReference type="GeneID" id="17302914"/>
<dbReference type="Gene3D" id="1.10.1000.11">
    <property type="entry name" value="Arf Nucleotide-binding Site Opener,domain 2"/>
    <property type="match status" value="1"/>
</dbReference>
<keyword evidence="2" id="KW-1133">Transmembrane helix</keyword>
<dbReference type="HOGENOM" id="CLU_249163_0_0_1"/>
<accession>L1JDG0</accession>
<keyword evidence="2" id="KW-0812">Transmembrane</keyword>
<dbReference type="InterPro" id="IPR032691">
    <property type="entry name" value="Mon2/Sec7/BIG1-like_HUS"/>
</dbReference>
<dbReference type="eggNOG" id="KOG0928">
    <property type="taxonomic scope" value="Eukaryota"/>
</dbReference>
<proteinExistence type="predicted"/>
<dbReference type="InterPro" id="IPR035999">
    <property type="entry name" value="Sec7_dom_sf"/>
</dbReference>
<evidence type="ECO:0000313" key="5">
    <source>
        <dbReference type="EnsemblProtists" id="EKX46312"/>
    </source>
</evidence>
<keyword evidence="2" id="KW-0472">Membrane</keyword>
<protein>
    <recommendedName>
        <fullName evidence="3">SEC7 domain-containing protein</fullName>
    </recommendedName>
</protein>